<dbReference type="Gene3D" id="3.30.65.10">
    <property type="entry name" value="Bacterial Topoisomerase I, domain 1"/>
    <property type="match status" value="1"/>
</dbReference>
<organism evidence="1 2">
    <name type="scientific">Candidatus Dojkabacteria bacterium</name>
    <dbReference type="NCBI Taxonomy" id="2099670"/>
    <lineage>
        <taxon>Bacteria</taxon>
        <taxon>Candidatus Dojkabacteria</taxon>
    </lineage>
</organism>
<evidence type="ECO:0000313" key="2">
    <source>
        <dbReference type="Proteomes" id="UP000781173"/>
    </source>
</evidence>
<dbReference type="AlphaFoldDB" id="A0A952AH36"/>
<name>A0A952AH36_9BACT</name>
<sequence length="53" mass="6142">YGTKPKSKDGKRMVLRNGKFGEFWAHPNYPEVKEVIRLNKKEIEAKKQALGII</sequence>
<accession>A0A952AH36</accession>
<proteinExistence type="predicted"/>
<comment type="caution">
    <text evidence="1">The sequence shown here is derived from an EMBL/GenBank/DDBJ whole genome shotgun (WGS) entry which is preliminary data.</text>
</comment>
<protein>
    <submittedName>
        <fullName evidence="1">Uncharacterized protein</fullName>
    </submittedName>
</protein>
<feature type="non-terminal residue" evidence="1">
    <location>
        <position position="1"/>
    </location>
</feature>
<reference evidence="1" key="1">
    <citation type="journal article" date="2022" name="ISME J.">
        <title>A general approach to explore prokaryotic protein glycosylation reveals the unique surface layer modulation of an anammox bacterium.</title>
        <authorList>
            <person name="Pabst M."/>
            <person name="Grouzdev D.S."/>
            <person name="Lawson C.E."/>
            <person name="Kleikamp H.B.C."/>
            <person name="de Ram C."/>
            <person name="Louwen R."/>
            <person name="Lin Y.M."/>
            <person name="Lucker S."/>
            <person name="van Loosdrecht M.C.M."/>
            <person name="Laureni M."/>
        </authorList>
    </citation>
    <scope>NUCLEOTIDE SEQUENCE</scope>
    <source>
        <strain evidence="1">BROCD043</strain>
    </source>
</reference>
<evidence type="ECO:0000313" key="1">
    <source>
        <dbReference type="EMBL" id="MBW7953259.1"/>
    </source>
</evidence>
<dbReference type="EMBL" id="JACFOF010000001">
    <property type="protein sequence ID" value="MBW7953259.1"/>
    <property type="molecule type" value="Genomic_DNA"/>
</dbReference>
<gene>
    <name evidence="1" type="ORF">H3C67_00520</name>
</gene>
<dbReference type="SUPFAM" id="SSF57783">
    <property type="entry name" value="Zinc beta-ribbon"/>
    <property type="match status" value="1"/>
</dbReference>
<dbReference type="Proteomes" id="UP000781173">
    <property type="component" value="Unassembled WGS sequence"/>
</dbReference>